<dbReference type="Proteomes" id="UP000249873">
    <property type="component" value="Chromosome"/>
</dbReference>
<dbReference type="EMBL" id="CP029480">
    <property type="protein sequence ID" value="AWV97820.1"/>
    <property type="molecule type" value="Genomic_DNA"/>
</dbReference>
<organism evidence="2 3">
    <name type="scientific">Arcticibacterium luteifluviistationis</name>
    <dbReference type="NCBI Taxonomy" id="1784714"/>
    <lineage>
        <taxon>Bacteria</taxon>
        <taxon>Pseudomonadati</taxon>
        <taxon>Bacteroidota</taxon>
        <taxon>Cytophagia</taxon>
        <taxon>Cytophagales</taxon>
        <taxon>Leadbetterellaceae</taxon>
        <taxon>Arcticibacterium</taxon>
    </lineage>
</organism>
<keyword evidence="1" id="KW-0472">Membrane</keyword>
<dbReference type="RefSeq" id="WP_111370922.1">
    <property type="nucleotide sequence ID" value="NZ_CP029480.1"/>
</dbReference>
<evidence type="ECO:0000256" key="1">
    <source>
        <dbReference type="SAM" id="Phobius"/>
    </source>
</evidence>
<feature type="transmembrane region" description="Helical" evidence="1">
    <location>
        <begin position="56"/>
        <end position="77"/>
    </location>
</feature>
<dbReference type="AlphaFoldDB" id="A0A2Z4G9R1"/>
<name>A0A2Z4G9R1_9BACT</name>
<evidence type="ECO:0000313" key="3">
    <source>
        <dbReference type="Proteomes" id="UP000249873"/>
    </source>
</evidence>
<feature type="transmembrane region" description="Helical" evidence="1">
    <location>
        <begin position="117"/>
        <end position="138"/>
    </location>
</feature>
<gene>
    <name evidence="2" type="ORF">DJ013_06415</name>
</gene>
<sequence length="196" mass="22528">MSIKTMSTKPLGYAELITNSEQIRRKNSFIKFLFVFPAAFIAYIIHGGIGPLLQSWFINLEFLIPMFQTALFLHFLGKANILKGFDRFVSIFNGDAWQKNRVLQYIPVNVANSWIPFFVNLMIFMAMMIGFQIGLSIFSKMGFIQSFLEKWNVLYPNAGSAPIYAFWKNSIIVPIALSFLSVVSNWLFLDKLNEIK</sequence>
<dbReference type="KEGG" id="als:DJ013_06415"/>
<feature type="transmembrane region" description="Helical" evidence="1">
    <location>
        <begin position="29"/>
        <end position="50"/>
    </location>
</feature>
<proteinExistence type="predicted"/>
<keyword evidence="1" id="KW-1133">Transmembrane helix</keyword>
<reference evidence="2 3" key="1">
    <citation type="submission" date="2018-05" db="EMBL/GenBank/DDBJ databases">
        <title>Complete genome sequence of Arcticibacterium luteifluviistationis SM1504T, a cytophagaceae bacterium isolated from Arctic surface seawater.</title>
        <authorList>
            <person name="Li Y."/>
            <person name="Qin Q.-L."/>
        </authorList>
    </citation>
    <scope>NUCLEOTIDE SEQUENCE [LARGE SCALE GENOMIC DNA]</scope>
    <source>
        <strain evidence="2 3">SM1504</strain>
    </source>
</reference>
<evidence type="ECO:0000313" key="2">
    <source>
        <dbReference type="EMBL" id="AWV97820.1"/>
    </source>
</evidence>
<protein>
    <submittedName>
        <fullName evidence="2">Uncharacterized protein</fullName>
    </submittedName>
</protein>
<keyword evidence="1" id="KW-0812">Transmembrane</keyword>
<keyword evidence="3" id="KW-1185">Reference proteome</keyword>
<accession>A0A2Z4G9R1</accession>
<feature type="transmembrane region" description="Helical" evidence="1">
    <location>
        <begin position="171"/>
        <end position="189"/>
    </location>
</feature>